<reference evidence="8 9" key="1">
    <citation type="submission" date="2019-03" db="EMBL/GenBank/DDBJ databases">
        <title>Complete genome sequence of Ferrigenium kumadai strain An22, a microaerophilic iron-oxidizing bacterium isolated from a paddy field soil.</title>
        <authorList>
            <person name="Watanabe T."/>
            <person name="Asakawa S."/>
        </authorList>
    </citation>
    <scope>NUCLEOTIDE SEQUENCE [LARGE SCALE GENOMIC DNA]</scope>
    <source>
        <strain evidence="8 9">An22</strain>
    </source>
</reference>
<dbReference type="RefSeq" id="WP_212785013.1">
    <property type="nucleotide sequence ID" value="NZ_AP019536.1"/>
</dbReference>
<accession>A0AAN1VZV4</accession>
<evidence type="ECO:0000256" key="5">
    <source>
        <dbReference type="ARBA" id="ARBA00023136"/>
    </source>
</evidence>
<evidence type="ECO:0000313" key="8">
    <source>
        <dbReference type="EMBL" id="BBI99770.1"/>
    </source>
</evidence>
<keyword evidence="5 6" id="KW-0472">Membrane</keyword>
<dbReference type="Pfam" id="PF00482">
    <property type="entry name" value="T2SSF"/>
    <property type="match status" value="1"/>
</dbReference>
<comment type="subcellular location">
    <subcellularLocation>
        <location evidence="1">Cell membrane</location>
        <topology evidence="1">Multi-pass membrane protein</topology>
    </subcellularLocation>
</comment>
<name>A0AAN1VZV4_9PROT</name>
<protein>
    <recommendedName>
        <fullName evidence="7">Type II secretion system protein GspF domain-containing protein</fullName>
    </recommendedName>
</protein>
<dbReference type="AlphaFoldDB" id="A0AAN1VZV4"/>
<keyword evidence="3 6" id="KW-0812">Transmembrane</keyword>
<dbReference type="KEGG" id="fku:FGKAn22_14630"/>
<gene>
    <name evidence="8" type="ORF">FGKAn22_14630</name>
</gene>
<dbReference type="PANTHER" id="PTHR35007">
    <property type="entry name" value="INTEGRAL MEMBRANE PROTEIN-RELATED"/>
    <property type="match status" value="1"/>
</dbReference>
<keyword evidence="9" id="KW-1185">Reference proteome</keyword>
<feature type="transmembrane region" description="Helical" evidence="6">
    <location>
        <begin position="6"/>
        <end position="25"/>
    </location>
</feature>
<dbReference type="Proteomes" id="UP001319121">
    <property type="component" value="Chromosome"/>
</dbReference>
<feature type="transmembrane region" description="Helical" evidence="6">
    <location>
        <begin position="284"/>
        <end position="310"/>
    </location>
</feature>
<evidence type="ECO:0000256" key="4">
    <source>
        <dbReference type="ARBA" id="ARBA00022989"/>
    </source>
</evidence>
<keyword evidence="2" id="KW-1003">Cell membrane</keyword>
<evidence type="ECO:0000256" key="2">
    <source>
        <dbReference type="ARBA" id="ARBA00022475"/>
    </source>
</evidence>
<proteinExistence type="predicted"/>
<dbReference type="InterPro" id="IPR018076">
    <property type="entry name" value="T2SS_GspF_dom"/>
</dbReference>
<evidence type="ECO:0000256" key="6">
    <source>
        <dbReference type="SAM" id="Phobius"/>
    </source>
</evidence>
<evidence type="ECO:0000313" key="9">
    <source>
        <dbReference type="Proteomes" id="UP001319121"/>
    </source>
</evidence>
<feature type="transmembrane region" description="Helical" evidence="6">
    <location>
        <begin position="138"/>
        <end position="160"/>
    </location>
</feature>
<organism evidence="8 9">
    <name type="scientific">Ferrigenium kumadai</name>
    <dbReference type="NCBI Taxonomy" id="1682490"/>
    <lineage>
        <taxon>Bacteria</taxon>
        <taxon>Pseudomonadati</taxon>
        <taxon>Pseudomonadota</taxon>
        <taxon>Betaproteobacteria</taxon>
        <taxon>Nitrosomonadales</taxon>
        <taxon>Gallionellaceae</taxon>
        <taxon>Ferrigenium</taxon>
    </lineage>
</organism>
<evidence type="ECO:0000256" key="3">
    <source>
        <dbReference type="ARBA" id="ARBA00022692"/>
    </source>
</evidence>
<feature type="transmembrane region" description="Helical" evidence="6">
    <location>
        <begin position="100"/>
        <end position="126"/>
    </location>
</feature>
<feature type="domain" description="Type II secretion system protein GspF" evidence="7">
    <location>
        <begin position="177"/>
        <end position="305"/>
    </location>
</feature>
<dbReference type="PANTHER" id="PTHR35007:SF2">
    <property type="entry name" value="PILUS ASSEMBLE PROTEIN"/>
    <property type="match status" value="1"/>
</dbReference>
<evidence type="ECO:0000256" key="1">
    <source>
        <dbReference type="ARBA" id="ARBA00004651"/>
    </source>
</evidence>
<keyword evidence="4 6" id="KW-1133">Transmembrane helix</keyword>
<evidence type="ECO:0000259" key="7">
    <source>
        <dbReference type="Pfam" id="PF00482"/>
    </source>
</evidence>
<dbReference type="EMBL" id="AP019536">
    <property type="protein sequence ID" value="BBI99770.1"/>
    <property type="molecule type" value="Genomic_DNA"/>
</dbReference>
<dbReference type="GO" id="GO:0005886">
    <property type="term" value="C:plasma membrane"/>
    <property type="evidence" value="ECO:0007669"/>
    <property type="project" value="UniProtKB-SubCell"/>
</dbReference>
<sequence>MTTTQTIYLIVIFLVVTGGVLAILWQFGTRPIQKRLEGIAEEGHALTPELSTEFAPPQEAPAWVKRVVKLSGPLARIALPQEGWENSNLRIRFMNAGYRFSSAPVVFFAAKTLLALVLPALLALYFGMGATDKIKPATVLSLLVGAAALGYFAPNAWLMWRIKNRQRELFESFPDALDLMTVCVEAGLALDAALARVGEEMRLKSITLAEELHLVSLEMRAGSSRERALRNLALRTGLAEIDSLVALLVQSDRFGTSVADSLRVHSEGLRTKRRLRAEEAAAKIAVKLLFPLIFCIFPALMLVLIGPSFLTMTRVLFPALTGTTMP</sequence>